<dbReference type="PANTHER" id="PTHR45138">
    <property type="entry name" value="REGULATORY COMPONENTS OF SENSORY TRANSDUCTION SYSTEM"/>
    <property type="match status" value="1"/>
</dbReference>
<dbReference type="Proteomes" id="UP000189940">
    <property type="component" value="Unassembled WGS sequence"/>
</dbReference>
<evidence type="ECO:0000259" key="4">
    <source>
        <dbReference type="PROSITE" id="PS50887"/>
    </source>
</evidence>
<dbReference type="EMBL" id="MWPQ01000054">
    <property type="protein sequence ID" value="OPH81858.1"/>
    <property type="molecule type" value="Genomic_DNA"/>
</dbReference>
<dbReference type="PROSITE" id="PS50887">
    <property type="entry name" value="GGDEF"/>
    <property type="match status" value="1"/>
</dbReference>
<dbReference type="EC" id="2.7.7.65" evidence="1"/>
<feature type="transmembrane region" description="Helical" evidence="3">
    <location>
        <begin position="20"/>
        <end position="38"/>
    </location>
</feature>
<keyword evidence="6" id="KW-1185">Reference proteome</keyword>
<protein>
    <recommendedName>
        <fullName evidence="1">diguanylate cyclase</fullName>
        <ecNumber evidence="1">2.7.7.65</ecNumber>
    </recommendedName>
</protein>
<dbReference type="InterPro" id="IPR043128">
    <property type="entry name" value="Rev_trsase/Diguanyl_cyclase"/>
</dbReference>
<dbReference type="SMART" id="SM00267">
    <property type="entry name" value="GGDEF"/>
    <property type="match status" value="1"/>
</dbReference>
<accession>A0A1V4HV49</accession>
<keyword evidence="3" id="KW-0472">Membrane</keyword>
<dbReference type="Gene3D" id="3.30.70.270">
    <property type="match status" value="1"/>
</dbReference>
<proteinExistence type="predicted"/>
<feature type="domain" description="GGDEF" evidence="4">
    <location>
        <begin position="122"/>
        <end position="254"/>
    </location>
</feature>
<dbReference type="InterPro" id="IPR029787">
    <property type="entry name" value="Nucleotide_cyclase"/>
</dbReference>
<name>A0A1V4HV49_NITVU</name>
<evidence type="ECO:0000256" key="3">
    <source>
        <dbReference type="SAM" id="Phobius"/>
    </source>
</evidence>
<evidence type="ECO:0000313" key="6">
    <source>
        <dbReference type="Proteomes" id="UP000189940"/>
    </source>
</evidence>
<dbReference type="GO" id="GO:0052621">
    <property type="term" value="F:diguanylate cyclase activity"/>
    <property type="evidence" value="ECO:0007669"/>
    <property type="project" value="UniProtKB-EC"/>
</dbReference>
<dbReference type="NCBIfam" id="TIGR00254">
    <property type="entry name" value="GGDEF"/>
    <property type="match status" value="1"/>
</dbReference>
<keyword evidence="3" id="KW-1133">Transmembrane helix</keyword>
<reference evidence="5 6" key="1">
    <citation type="submission" date="2017-02" db="EMBL/GenBank/DDBJ databases">
        <title>Genome sequence of the nitrite-oxidizing bacterium Nitrobacter vulgaris strain Ab1.</title>
        <authorList>
            <person name="Mellbye B.L."/>
            <person name="Davis E.W."/>
            <person name="Spieck E."/>
            <person name="Chang J.H."/>
            <person name="Bottomley P.J."/>
            <person name="Sayavedra-Soto L.A."/>
        </authorList>
    </citation>
    <scope>NUCLEOTIDE SEQUENCE [LARGE SCALE GENOMIC DNA]</scope>
    <source>
        <strain evidence="5 6">Ab1</strain>
    </source>
</reference>
<dbReference type="Pfam" id="PF00990">
    <property type="entry name" value="GGDEF"/>
    <property type="match status" value="1"/>
</dbReference>
<evidence type="ECO:0000256" key="2">
    <source>
        <dbReference type="ARBA" id="ARBA00034247"/>
    </source>
</evidence>
<dbReference type="GO" id="GO:0005886">
    <property type="term" value="C:plasma membrane"/>
    <property type="evidence" value="ECO:0007669"/>
    <property type="project" value="TreeGrafter"/>
</dbReference>
<evidence type="ECO:0000313" key="5">
    <source>
        <dbReference type="EMBL" id="OPH81858.1"/>
    </source>
</evidence>
<organism evidence="5 6">
    <name type="scientific">Nitrobacter vulgaris</name>
    <dbReference type="NCBI Taxonomy" id="29421"/>
    <lineage>
        <taxon>Bacteria</taxon>
        <taxon>Pseudomonadati</taxon>
        <taxon>Pseudomonadota</taxon>
        <taxon>Alphaproteobacteria</taxon>
        <taxon>Hyphomicrobiales</taxon>
        <taxon>Nitrobacteraceae</taxon>
        <taxon>Nitrobacter</taxon>
    </lineage>
</organism>
<dbReference type="AlphaFoldDB" id="A0A1V4HV49"/>
<dbReference type="SUPFAM" id="SSF55073">
    <property type="entry name" value="Nucleotide cyclase"/>
    <property type="match status" value="1"/>
</dbReference>
<gene>
    <name evidence="5" type="ORF">B2M20_15410</name>
</gene>
<dbReference type="STRING" id="29421.B2M20_15410"/>
<dbReference type="InterPro" id="IPR000160">
    <property type="entry name" value="GGDEF_dom"/>
</dbReference>
<feature type="transmembrane region" description="Helical" evidence="3">
    <location>
        <begin position="58"/>
        <end position="74"/>
    </location>
</feature>
<comment type="caution">
    <text evidence="5">The sequence shown here is derived from an EMBL/GenBank/DDBJ whole genome shotgun (WGS) entry which is preliminary data.</text>
</comment>
<dbReference type="GO" id="GO:0043709">
    <property type="term" value="P:cell adhesion involved in single-species biofilm formation"/>
    <property type="evidence" value="ECO:0007669"/>
    <property type="project" value="TreeGrafter"/>
</dbReference>
<dbReference type="InterPro" id="IPR050469">
    <property type="entry name" value="Diguanylate_Cyclase"/>
</dbReference>
<dbReference type="CDD" id="cd01949">
    <property type="entry name" value="GGDEF"/>
    <property type="match status" value="1"/>
</dbReference>
<dbReference type="OrthoDB" id="9812260at2"/>
<sequence length="264" mass="29135">MNGWFTSKAVEPSVQSWARVILLTIAGTLCCVVLAFTIDSYSFKEGVWRLGTSPENDVIIPLLIAPPFFFYLLSKLRQLAIAHKQLTVIASTDGLTSCFNRAAFTTLVDAYLERVNQQERRCDGALLVMDVDHFKNVNDNFGHDAGDEALKLIAQSIRSTLREVDLVGRMGGEEFSVFLPGIASDRVVVVAERIRETVKAAEFCFEGVSCDLSISIGGATFVQRTSFSELYKLADKQLYDAKRKGRNRVELCQLASSAPLSAAH</sequence>
<dbReference type="GO" id="GO:1902201">
    <property type="term" value="P:negative regulation of bacterial-type flagellum-dependent cell motility"/>
    <property type="evidence" value="ECO:0007669"/>
    <property type="project" value="TreeGrafter"/>
</dbReference>
<dbReference type="PANTHER" id="PTHR45138:SF9">
    <property type="entry name" value="DIGUANYLATE CYCLASE DGCM-RELATED"/>
    <property type="match status" value="1"/>
</dbReference>
<keyword evidence="3" id="KW-0812">Transmembrane</keyword>
<dbReference type="FunFam" id="3.30.70.270:FF:000001">
    <property type="entry name" value="Diguanylate cyclase domain protein"/>
    <property type="match status" value="1"/>
</dbReference>
<comment type="catalytic activity">
    <reaction evidence="2">
        <text>2 GTP = 3',3'-c-di-GMP + 2 diphosphate</text>
        <dbReference type="Rhea" id="RHEA:24898"/>
        <dbReference type="ChEBI" id="CHEBI:33019"/>
        <dbReference type="ChEBI" id="CHEBI:37565"/>
        <dbReference type="ChEBI" id="CHEBI:58805"/>
        <dbReference type="EC" id="2.7.7.65"/>
    </reaction>
</comment>
<evidence type="ECO:0000256" key="1">
    <source>
        <dbReference type="ARBA" id="ARBA00012528"/>
    </source>
</evidence>